<dbReference type="EMBL" id="JAVRRA010019572">
    <property type="protein sequence ID" value="KAK5178775.1"/>
    <property type="molecule type" value="Genomic_DNA"/>
</dbReference>
<feature type="compositionally biased region" description="Basic residues" evidence="1">
    <location>
        <begin position="120"/>
        <end position="150"/>
    </location>
</feature>
<evidence type="ECO:0000313" key="3">
    <source>
        <dbReference type="Proteomes" id="UP001357485"/>
    </source>
</evidence>
<feature type="compositionally biased region" description="Basic residues" evidence="1">
    <location>
        <begin position="76"/>
        <end position="86"/>
    </location>
</feature>
<feature type="non-terminal residue" evidence="2">
    <location>
        <position position="1"/>
    </location>
</feature>
<dbReference type="Proteomes" id="UP001357485">
    <property type="component" value="Unassembled WGS sequence"/>
</dbReference>
<comment type="caution">
    <text evidence="2">The sequence shown here is derived from an EMBL/GenBank/DDBJ whole genome shotgun (WGS) entry which is preliminary data.</text>
</comment>
<reference evidence="2 3" key="1">
    <citation type="submission" date="2023-08" db="EMBL/GenBank/DDBJ databases">
        <title>Black Yeasts Isolated from many extreme environments.</title>
        <authorList>
            <person name="Coleine C."/>
            <person name="Stajich J.E."/>
            <person name="Selbmann L."/>
        </authorList>
    </citation>
    <scope>NUCLEOTIDE SEQUENCE [LARGE SCALE GENOMIC DNA]</scope>
    <source>
        <strain evidence="2 3">CCFEE 536</strain>
    </source>
</reference>
<feature type="compositionally biased region" description="Basic and acidic residues" evidence="1">
    <location>
        <begin position="173"/>
        <end position="186"/>
    </location>
</feature>
<gene>
    <name evidence="2" type="ORF">LTR16_010769</name>
</gene>
<feature type="compositionally biased region" description="Basic residues" evidence="1">
    <location>
        <begin position="1"/>
        <end position="12"/>
    </location>
</feature>
<feature type="compositionally biased region" description="Basic residues" evidence="1">
    <location>
        <begin position="33"/>
        <end position="59"/>
    </location>
</feature>
<evidence type="ECO:0000256" key="1">
    <source>
        <dbReference type="SAM" id="MobiDB-lite"/>
    </source>
</evidence>
<name>A0ABR0LIQ5_9PEZI</name>
<feature type="region of interest" description="Disordered" evidence="1">
    <location>
        <begin position="1"/>
        <end position="96"/>
    </location>
</feature>
<feature type="region of interest" description="Disordered" evidence="1">
    <location>
        <begin position="116"/>
        <end position="186"/>
    </location>
</feature>
<feature type="compositionally biased region" description="Basic and acidic residues" evidence="1">
    <location>
        <begin position="23"/>
        <end position="32"/>
    </location>
</feature>
<protein>
    <submittedName>
        <fullName evidence="2">Uncharacterized protein</fullName>
    </submittedName>
</protein>
<evidence type="ECO:0000313" key="2">
    <source>
        <dbReference type="EMBL" id="KAK5178775.1"/>
    </source>
</evidence>
<proteinExistence type="predicted"/>
<organism evidence="2 3">
    <name type="scientific">Cryomyces antarcticus</name>
    <dbReference type="NCBI Taxonomy" id="329879"/>
    <lineage>
        <taxon>Eukaryota</taxon>
        <taxon>Fungi</taxon>
        <taxon>Dikarya</taxon>
        <taxon>Ascomycota</taxon>
        <taxon>Pezizomycotina</taxon>
        <taxon>Dothideomycetes</taxon>
        <taxon>Dothideomycetes incertae sedis</taxon>
        <taxon>Cryomyces</taxon>
    </lineage>
</organism>
<feature type="non-terminal residue" evidence="2">
    <location>
        <position position="186"/>
    </location>
</feature>
<accession>A0ABR0LIQ5</accession>
<keyword evidence="3" id="KW-1185">Reference proteome</keyword>
<sequence length="186" mass="21113">PRAPRGPRRRPRSLQNAARPLRVRADRRDLQRHPQRLLLGRRRGRHRRAPRSRPRRLRPHLGQESHGHVPRGGNARPRRRPGRRHLRPPDPGVPARARLRGRAALLRRDALAPLAAAPGHLHRHRQAPRARRRRRARRRGLGPGPRRRLRVAQDREVAGDGAVETEEVGEGGGGRRGEAGGVREGE</sequence>